<dbReference type="EMBL" id="BGPR01000011">
    <property type="protein sequence ID" value="GBL77177.1"/>
    <property type="molecule type" value="Genomic_DNA"/>
</dbReference>
<dbReference type="AlphaFoldDB" id="A0A4Y2AC42"/>
<proteinExistence type="predicted"/>
<organism evidence="2 3">
    <name type="scientific">Araneus ventricosus</name>
    <name type="common">Orbweaver spider</name>
    <name type="synonym">Epeira ventricosa</name>
    <dbReference type="NCBI Taxonomy" id="182803"/>
    <lineage>
        <taxon>Eukaryota</taxon>
        <taxon>Metazoa</taxon>
        <taxon>Ecdysozoa</taxon>
        <taxon>Arthropoda</taxon>
        <taxon>Chelicerata</taxon>
        <taxon>Arachnida</taxon>
        <taxon>Araneae</taxon>
        <taxon>Araneomorphae</taxon>
        <taxon>Entelegynae</taxon>
        <taxon>Araneoidea</taxon>
        <taxon>Araneidae</taxon>
        <taxon>Araneus</taxon>
    </lineage>
</organism>
<feature type="region of interest" description="Disordered" evidence="1">
    <location>
        <begin position="66"/>
        <end position="108"/>
    </location>
</feature>
<comment type="caution">
    <text evidence="2">The sequence shown here is derived from an EMBL/GenBank/DDBJ whole genome shotgun (WGS) entry which is preliminary data.</text>
</comment>
<feature type="compositionally biased region" description="Basic and acidic residues" evidence="1">
    <location>
        <begin position="92"/>
        <end position="108"/>
    </location>
</feature>
<feature type="compositionally biased region" description="Polar residues" evidence="1">
    <location>
        <begin position="81"/>
        <end position="90"/>
    </location>
</feature>
<evidence type="ECO:0000256" key="1">
    <source>
        <dbReference type="SAM" id="MobiDB-lite"/>
    </source>
</evidence>
<dbReference type="Proteomes" id="UP000499080">
    <property type="component" value="Unassembled WGS sequence"/>
</dbReference>
<evidence type="ECO:0000313" key="2">
    <source>
        <dbReference type="EMBL" id="GBL77177.1"/>
    </source>
</evidence>
<protein>
    <submittedName>
        <fullName evidence="2">Uncharacterized protein</fullName>
    </submittedName>
</protein>
<name>A0A4Y2AC42_ARAVE</name>
<accession>A0A4Y2AC42</accession>
<evidence type="ECO:0000313" key="3">
    <source>
        <dbReference type="Proteomes" id="UP000499080"/>
    </source>
</evidence>
<gene>
    <name evidence="2" type="ORF">AVEN_12800_1</name>
</gene>
<reference evidence="2 3" key="1">
    <citation type="journal article" date="2019" name="Sci. Rep.">
        <title>Orb-weaving spider Araneus ventricosus genome elucidates the spidroin gene catalogue.</title>
        <authorList>
            <person name="Kono N."/>
            <person name="Nakamura H."/>
            <person name="Ohtoshi R."/>
            <person name="Moran D.A.P."/>
            <person name="Shinohara A."/>
            <person name="Yoshida Y."/>
            <person name="Fujiwara M."/>
            <person name="Mori M."/>
            <person name="Tomita M."/>
            <person name="Arakawa K."/>
        </authorList>
    </citation>
    <scope>NUCLEOTIDE SEQUENCE [LARGE SCALE GENOMIC DNA]</scope>
</reference>
<keyword evidence="3" id="KW-1185">Reference proteome</keyword>
<sequence length="108" mass="11855">MLISSNTLKEFLFLNKSQSFGAIGFQVRDPISMKIRRVWGLLHVKSYVLAKRPPVGVVRKFGEGVPAQVSSSSSDLGSKLRGQSLNSPSVASKRDINITKQTDKPILL</sequence>